<dbReference type="InterPro" id="IPR006224">
    <property type="entry name" value="PsdUridine_synth_RluA-like_CS"/>
</dbReference>
<dbReference type="EC" id="5.4.99.-" evidence="6"/>
<comment type="function">
    <text evidence="6">Responsible for synthesis of pseudouridine from uracil.</text>
</comment>
<dbReference type="Pfam" id="PF01479">
    <property type="entry name" value="S4"/>
    <property type="match status" value="1"/>
</dbReference>
<feature type="domain" description="RNA-binding S4" evidence="7">
    <location>
        <begin position="14"/>
        <end position="76"/>
    </location>
</feature>
<dbReference type="Gene3D" id="3.10.290.10">
    <property type="entry name" value="RNA-binding S4 domain"/>
    <property type="match status" value="1"/>
</dbReference>
<dbReference type="PANTHER" id="PTHR21600:SF44">
    <property type="entry name" value="RIBOSOMAL LARGE SUBUNIT PSEUDOURIDINE SYNTHASE D"/>
    <property type="match status" value="1"/>
</dbReference>
<evidence type="ECO:0000313" key="9">
    <source>
        <dbReference type="Proteomes" id="UP000228859"/>
    </source>
</evidence>
<reference evidence="8 9" key="1">
    <citation type="journal article" date="2017" name="Front. Microbiol.">
        <title>Comparative Genomic Analysis of the Class Epsilonproteobacteria and Proposed Reclassification to Epsilonbacteraeota (phyl. nov.).</title>
        <authorList>
            <person name="Waite D.W."/>
            <person name="Vanwonterghem I."/>
            <person name="Rinke C."/>
            <person name="Parks D.H."/>
            <person name="Zhang Y."/>
            <person name="Takai K."/>
            <person name="Sievert S.M."/>
            <person name="Simon J."/>
            <person name="Campbell B.J."/>
            <person name="Hanson T.E."/>
            <person name="Woyke T."/>
            <person name="Klotz M.G."/>
            <person name="Hugenholtz P."/>
        </authorList>
    </citation>
    <scope>NUCLEOTIDE SEQUENCE [LARGE SCALE GENOMIC DNA]</scope>
    <source>
        <strain evidence="8">UBA12443</strain>
    </source>
</reference>
<comment type="similarity">
    <text evidence="2 6">Belongs to the pseudouridine synthase RluA family.</text>
</comment>
<comment type="catalytic activity">
    <reaction evidence="1 6">
        <text>a uridine in RNA = a pseudouridine in RNA</text>
        <dbReference type="Rhea" id="RHEA:48348"/>
        <dbReference type="Rhea" id="RHEA-COMP:12068"/>
        <dbReference type="Rhea" id="RHEA-COMP:12069"/>
        <dbReference type="ChEBI" id="CHEBI:65314"/>
        <dbReference type="ChEBI" id="CHEBI:65315"/>
    </reaction>
</comment>
<dbReference type="InterPro" id="IPR050188">
    <property type="entry name" value="RluA_PseudoU_synthase"/>
</dbReference>
<dbReference type="InterPro" id="IPR036986">
    <property type="entry name" value="S4_RNA-bd_sf"/>
</dbReference>
<protein>
    <recommendedName>
        <fullName evidence="6">Pseudouridine synthase</fullName>
        <ecNumber evidence="6">5.4.99.-</ecNumber>
    </recommendedName>
</protein>
<name>A0A2D3WEI3_9BACT</name>
<dbReference type="InterPro" id="IPR002942">
    <property type="entry name" value="S4_RNA-bd"/>
</dbReference>
<comment type="caution">
    <text evidence="8">The sequence shown here is derived from an EMBL/GenBank/DDBJ whole genome shotgun (WGS) entry which is preliminary data.</text>
</comment>
<dbReference type="NCBIfam" id="TIGR00005">
    <property type="entry name" value="rluA_subfam"/>
    <property type="match status" value="1"/>
</dbReference>
<dbReference type="AlphaFoldDB" id="A0A2D3WEI3"/>
<evidence type="ECO:0000313" key="8">
    <source>
        <dbReference type="EMBL" id="DAB38838.1"/>
    </source>
</evidence>
<accession>A0A2D3WEI3</accession>
<organism evidence="8 9">
    <name type="scientific">Sulfuricurvum kujiense</name>
    <dbReference type="NCBI Taxonomy" id="148813"/>
    <lineage>
        <taxon>Bacteria</taxon>
        <taxon>Pseudomonadati</taxon>
        <taxon>Campylobacterota</taxon>
        <taxon>Epsilonproteobacteria</taxon>
        <taxon>Campylobacterales</taxon>
        <taxon>Sulfurimonadaceae</taxon>
        <taxon>Sulfuricurvum</taxon>
    </lineage>
</organism>
<evidence type="ECO:0000256" key="2">
    <source>
        <dbReference type="ARBA" id="ARBA00010876"/>
    </source>
</evidence>
<dbReference type="InterPro" id="IPR006225">
    <property type="entry name" value="PsdUridine_synth_RluC/D"/>
</dbReference>
<evidence type="ECO:0000256" key="3">
    <source>
        <dbReference type="ARBA" id="ARBA00023235"/>
    </source>
</evidence>
<dbReference type="InterPro" id="IPR020103">
    <property type="entry name" value="PsdUridine_synth_cat_dom_sf"/>
</dbReference>
<dbReference type="SMART" id="SM00363">
    <property type="entry name" value="S4"/>
    <property type="match status" value="1"/>
</dbReference>
<dbReference type="SUPFAM" id="SSF55120">
    <property type="entry name" value="Pseudouridine synthase"/>
    <property type="match status" value="1"/>
</dbReference>
<dbReference type="GO" id="GO:0003723">
    <property type="term" value="F:RNA binding"/>
    <property type="evidence" value="ECO:0007669"/>
    <property type="project" value="UniProtKB-KW"/>
</dbReference>
<gene>
    <name evidence="8" type="ORF">CFH83_03745</name>
</gene>
<dbReference type="CDD" id="cd02869">
    <property type="entry name" value="PseudoU_synth_RluA_like"/>
    <property type="match status" value="1"/>
</dbReference>
<dbReference type="CDD" id="cd00165">
    <property type="entry name" value="S4"/>
    <property type="match status" value="1"/>
</dbReference>
<evidence type="ECO:0000259" key="7">
    <source>
        <dbReference type="SMART" id="SM00363"/>
    </source>
</evidence>
<dbReference type="InterPro" id="IPR006145">
    <property type="entry name" value="PsdUridine_synth_RsuA/RluA"/>
</dbReference>
<evidence type="ECO:0000256" key="1">
    <source>
        <dbReference type="ARBA" id="ARBA00000073"/>
    </source>
</evidence>
<evidence type="ECO:0000256" key="5">
    <source>
        <dbReference type="PROSITE-ProRule" id="PRU00182"/>
    </source>
</evidence>
<dbReference type="Proteomes" id="UP000228859">
    <property type="component" value="Unassembled WGS sequence"/>
</dbReference>
<dbReference type="PANTHER" id="PTHR21600">
    <property type="entry name" value="MITOCHONDRIAL RNA PSEUDOURIDINE SYNTHASE"/>
    <property type="match status" value="1"/>
</dbReference>
<dbReference type="Gene3D" id="3.30.2350.10">
    <property type="entry name" value="Pseudouridine synthase"/>
    <property type="match status" value="1"/>
</dbReference>
<dbReference type="GO" id="GO:0120159">
    <property type="term" value="F:rRNA pseudouridine synthase activity"/>
    <property type="evidence" value="ECO:0007669"/>
    <property type="project" value="UniProtKB-ARBA"/>
</dbReference>
<dbReference type="EMBL" id="DLUI01000059">
    <property type="protein sequence ID" value="DAB38838.1"/>
    <property type="molecule type" value="Genomic_DNA"/>
</dbReference>
<dbReference type="SUPFAM" id="SSF55174">
    <property type="entry name" value="Alpha-L RNA-binding motif"/>
    <property type="match status" value="1"/>
</dbReference>
<dbReference type="PROSITE" id="PS01129">
    <property type="entry name" value="PSI_RLU"/>
    <property type="match status" value="1"/>
</dbReference>
<evidence type="ECO:0000256" key="6">
    <source>
        <dbReference type="RuleBase" id="RU362028"/>
    </source>
</evidence>
<dbReference type="RefSeq" id="WP_294896307.1">
    <property type="nucleotide sequence ID" value="NZ_DLUI01000059.1"/>
</dbReference>
<sequence length="325" mass="36551">MTQEESTFTTDEAVRLDVFLTQQLGQTRNQIAQLIEQNCVSVDGKATAKSGLKLKPSQKVTIRFPEQKSTPAQKIDFDVEILFEDDDILVINKPSSLTVHPAPSVKEPTLVDWLKHKGIALSTLSGEERHGIVHRLDRGTSGAMVIAKNNEAHEALSLQLQDKTMGRFYLAVVTPAMKEEITVIDRPIGRSAHNRLKMAISETGKSAKTAFAKLLPSHDETEELIACKLFTGRTHQIRVHLESISRHIIGDHLYGTSAKSDKMERILLHAYNLYFTHPTTQKRVNFTAPLGNVVEDYLQKHFDSKELHELIDPIRIERLFSSESL</sequence>
<feature type="active site" evidence="4">
    <location>
        <position position="137"/>
    </location>
</feature>
<dbReference type="PROSITE" id="PS50889">
    <property type="entry name" value="S4"/>
    <property type="match status" value="1"/>
</dbReference>
<dbReference type="GO" id="GO:0000455">
    <property type="term" value="P:enzyme-directed rRNA pseudouridine synthesis"/>
    <property type="evidence" value="ECO:0007669"/>
    <property type="project" value="TreeGrafter"/>
</dbReference>
<evidence type="ECO:0000256" key="4">
    <source>
        <dbReference type="PIRSR" id="PIRSR606225-1"/>
    </source>
</evidence>
<proteinExistence type="inferred from homology"/>
<dbReference type="Pfam" id="PF00849">
    <property type="entry name" value="PseudoU_synth_2"/>
    <property type="match status" value="1"/>
</dbReference>
<keyword evidence="5" id="KW-0694">RNA-binding</keyword>
<keyword evidence="3 6" id="KW-0413">Isomerase</keyword>